<keyword evidence="2 5" id="KW-0808">Transferase</keyword>
<dbReference type="EC" id="2.7.4.28" evidence="5"/>
<evidence type="ECO:0000256" key="2">
    <source>
        <dbReference type="ARBA" id="ARBA00022679"/>
    </source>
</evidence>
<evidence type="ECO:0000313" key="6">
    <source>
        <dbReference type="EMBL" id="KRG19273.1"/>
    </source>
</evidence>
<evidence type="ECO:0000313" key="8">
    <source>
        <dbReference type="Proteomes" id="UP000051494"/>
    </source>
</evidence>
<evidence type="ECO:0000256" key="4">
    <source>
        <dbReference type="ARBA" id="ARBA00022777"/>
    </source>
</evidence>
<proteinExistence type="inferred from homology"/>
<dbReference type="Pfam" id="PF03618">
    <property type="entry name" value="Kinase-PPPase"/>
    <property type="match status" value="1"/>
</dbReference>
<feature type="binding site" evidence="5">
    <location>
        <begin position="153"/>
        <end position="160"/>
    </location>
    <ligand>
        <name>ADP</name>
        <dbReference type="ChEBI" id="CHEBI:456216"/>
    </ligand>
</feature>
<evidence type="ECO:0000256" key="5">
    <source>
        <dbReference type="HAMAP-Rule" id="MF_01062"/>
    </source>
</evidence>
<gene>
    <name evidence="6" type="primary">ppsR</name>
    <name evidence="6" type="ORF">CC99x_00795</name>
    <name evidence="7" type="ORF">CC99x_008205</name>
</gene>
<dbReference type="STRING" id="437022.CC99x_00795"/>
<dbReference type="RefSeq" id="WP_057623920.1">
    <property type="nucleotide sequence ID" value="NZ_LKHV02000001.1"/>
</dbReference>
<sequence length="273" mass="31268">MKRRTAFFVSDRTGITAETLGLSLISQFEEVHFTQVTLPFVDSEDKAQEATKRINQAFEADGARPLIFATIIKQDIREILERSHAFYIDYFNTFIGQLEHELETPSTKAIGRIHGMRNTTVYNSRMDAVNFALNFDDGAKTSNYETAEIILLGVSRSGKTPTCLYLAMQFGIHAANYPITEEDLDNDGLPKFLMPHRQKLFGLTIEPERLQTIRQGRRPNSRYSELEQCKREVKAVMKLFHQENIPYLNSTNVSIEELSTKILVISGIERRIR</sequence>
<name>A0A0Q9YI01_9GAMM</name>
<dbReference type="GO" id="GO:0004674">
    <property type="term" value="F:protein serine/threonine kinase activity"/>
    <property type="evidence" value="ECO:0007669"/>
    <property type="project" value="UniProtKB-UniRule"/>
</dbReference>
<comment type="caution">
    <text evidence="6">The sequence shown here is derived from an EMBL/GenBank/DDBJ whole genome shotgun (WGS) entry which is preliminary data.</text>
</comment>
<dbReference type="EMBL" id="LKHV01000003">
    <property type="protein sequence ID" value="KRG19273.1"/>
    <property type="molecule type" value="Genomic_DNA"/>
</dbReference>
<reference evidence="6" key="1">
    <citation type="submission" date="2015-09" db="EMBL/GenBank/DDBJ databases">
        <title>Draft Genome Sequences of Two Novel Amoeba-resistant Intranuclear Bacteria, Candidatus Berkiella cookevillensis and Candidatus Berkiella aquae.</title>
        <authorList>
            <person name="Mehari Y.T."/>
            <person name="Arivett B.A."/>
            <person name="Farone A.L."/>
            <person name="Gunderson J.H."/>
            <person name="Farone M.B."/>
        </authorList>
    </citation>
    <scope>NUCLEOTIDE SEQUENCE [LARGE SCALE GENOMIC DNA]</scope>
    <source>
        <strain evidence="6">CC99</strain>
    </source>
</reference>
<reference evidence="7" key="3">
    <citation type="submission" date="2021-06" db="EMBL/GenBank/DDBJ databases">
        <title>Genomic Description and Analysis of Intracellular Bacteria, Candidatus Berkiella cookevillensis and Candidatus Berkiella aquae.</title>
        <authorList>
            <person name="Kidane D.T."/>
            <person name="Mehari Y.T."/>
            <person name="Rice F.C."/>
            <person name="Arivett B.A."/>
            <person name="Farone A.L."/>
            <person name="Berk S.G."/>
            <person name="Farone M.B."/>
        </authorList>
    </citation>
    <scope>NUCLEOTIDE SEQUENCE</scope>
    <source>
        <strain evidence="7">CC99</strain>
    </source>
</reference>
<accession>A0A0Q9YI01</accession>
<dbReference type="InterPro" id="IPR005177">
    <property type="entry name" value="Kinase-pyrophosphorylase"/>
</dbReference>
<dbReference type="PATRIC" id="fig|1590042.3.peg.817"/>
<dbReference type="EMBL" id="LKHV02000001">
    <property type="protein sequence ID" value="MCS5708887.1"/>
    <property type="molecule type" value="Genomic_DNA"/>
</dbReference>
<evidence type="ECO:0000313" key="7">
    <source>
        <dbReference type="EMBL" id="MCS5708887.1"/>
    </source>
</evidence>
<organism evidence="6">
    <name type="scientific">Candidatus Berkiella cookevillensis</name>
    <dbReference type="NCBI Taxonomy" id="437022"/>
    <lineage>
        <taxon>Bacteria</taxon>
        <taxon>Pseudomonadati</taxon>
        <taxon>Pseudomonadota</taxon>
        <taxon>Gammaproteobacteria</taxon>
        <taxon>Candidatus Berkiellales</taxon>
        <taxon>Candidatus Berkiellaceae</taxon>
        <taxon>Candidatus Berkiella</taxon>
    </lineage>
</organism>
<keyword evidence="1 5" id="KW-0723">Serine/threonine-protein kinase</keyword>
<comment type="catalytic activity">
    <reaction evidence="5">
        <text>[pyruvate, water dikinase]-phosphate + phosphate + H(+) = [pyruvate, water dikinase] + diphosphate</text>
        <dbReference type="Rhea" id="RHEA:48580"/>
        <dbReference type="Rhea" id="RHEA-COMP:11425"/>
        <dbReference type="Rhea" id="RHEA-COMP:11426"/>
        <dbReference type="ChEBI" id="CHEBI:15378"/>
        <dbReference type="ChEBI" id="CHEBI:33019"/>
        <dbReference type="ChEBI" id="CHEBI:43176"/>
        <dbReference type="ChEBI" id="CHEBI:43474"/>
        <dbReference type="ChEBI" id="CHEBI:68546"/>
        <dbReference type="EC" id="2.7.4.28"/>
    </reaction>
</comment>
<dbReference type="OrthoDB" id="9782201at2"/>
<dbReference type="InterPro" id="IPR026530">
    <property type="entry name" value="PSRP"/>
</dbReference>
<keyword evidence="8" id="KW-1185">Reference proteome</keyword>
<dbReference type="PANTHER" id="PTHR31756">
    <property type="entry name" value="PYRUVATE, PHOSPHATE DIKINASE REGULATORY PROTEIN 1, CHLOROPLASTIC"/>
    <property type="match status" value="1"/>
</dbReference>
<protein>
    <recommendedName>
        <fullName evidence="5">Putative phosphoenolpyruvate synthase regulatory protein</fullName>
        <shortName evidence="5">PEP synthase regulatory protein</shortName>
        <shortName evidence="5">PSRP</shortName>
        <ecNumber evidence="5">2.7.11.33</ecNumber>
        <ecNumber evidence="5">2.7.4.28</ecNumber>
    </recommendedName>
    <alternativeName>
        <fullName evidence="5">Pyruvate, water dikinase regulatory protein</fullName>
    </alternativeName>
</protein>
<dbReference type="NCBIfam" id="NF003742">
    <property type="entry name" value="PRK05339.1"/>
    <property type="match status" value="1"/>
</dbReference>
<dbReference type="HAMAP" id="MF_01062">
    <property type="entry name" value="PSRP"/>
    <property type="match status" value="1"/>
</dbReference>
<evidence type="ECO:0000256" key="1">
    <source>
        <dbReference type="ARBA" id="ARBA00022527"/>
    </source>
</evidence>
<dbReference type="GO" id="GO:0016776">
    <property type="term" value="F:phosphotransferase activity, phosphate group as acceptor"/>
    <property type="evidence" value="ECO:0007669"/>
    <property type="project" value="UniProtKB-UniRule"/>
</dbReference>
<evidence type="ECO:0000256" key="3">
    <source>
        <dbReference type="ARBA" id="ARBA00022741"/>
    </source>
</evidence>
<dbReference type="GO" id="GO:0043531">
    <property type="term" value="F:ADP binding"/>
    <property type="evidence" value="ECO:0007669"/>
    <property type="project" value="UniProtKB-UniRule"/>
</dbReference>
<dbReference type="GO" id="GO:0005524">
    <property type="term" value="F:ATP binding"/>
    <property type="evidence" value="ECO:0007669"/>
    <property type="project" value="InterPro"/>
</dbReference>
<dbReference type="PANTHER" id="PTHR31756:SF3">
    <property type="entry name" value="PYRUVATE, PHOSPHATE DIKINASE REGULATORY PROTEIN 1, CHLOROPLASTIC"/>
    <property type="match status" value="1"/>
</dbReference>
<dbReference type="Proteomes" id="UP000051494">
    <property type="component" value="Unassembled WGS sequence"/>
</dbReference>
<dbReference type="AlphaFoldDB" id="A0A0Q9YI01"/>
<keyword evidence="4 5" id="KW-0418">Kinase</keyword>
<comment type="function">
    <text evidence="5">Bifunctional serine/threonine kinase and phosphorylase involved in the regulation of the phosphoenolpyruvate synthase (PEPS) by catalyzing its phosphorylation/dephosphorylation.</text>
</comment>
<keyword evidence="3 5" id="KW-0547">Nucleotide-binding</keyword>
<comment type="similarity">
    <text evidence="5">Belongs to the pyruvate, phosphate/water dikinase regulatory protein family. PSRP subfamily.</text>
</comment>
<keyword evidence="6" id="KW-0670">Pyruvate</keyword>
<reference evidence="7" key="2">
    <citation type="journal article" date="2016" name="Genome Announc.">
        <title>Draft Genome Sequences of Two Novel Amoeba-Resistant Intranuclear Bacteria, 'Candidatus Berkiella cookevillensis' and 'Candidatus Berkiella aquae'.</title>
        <authorList>
            <person name="Mehari Y.T."/>
            <person name="Arivett B.A."/>
            <person name="Farone A.L."/>
            <person name="Gunderson J.H."/>
            <person name="Farone M.B."/>
        </authorList>
    </citation>
    <scope>NUCLEOTIDE SEQUENCE</scope>
    <source>
        <strain evidence="7">CC99</strain>
    </source>
</reference>
<comment type="catalytic activity">
    <reaction evidence="5">
        <text>[pyruvate, water dikinase] + ADP = [pyruvate, water dikinase]-phosphate + AMP + H(+)</text>
        <dbReference type="Rhea" id="RHEA:46020"/>
        <dbReference type="Rhea" id="RHEA-COMP:11425"/>
        <dbReference type="Rhea" id="RHEA-COMP:11426"/>
        <dbReference type="ChEBI" id="CHEBI:15378"/>
        <dbReference type="ChEBI" id="CHEBI:43176"/>
        <dbReference type="ChEBI" id="CHEBI:68546"/>
        <dbReference type="ChEBI" id="CHEBI:456215"/>
        <dbReference type="ChEBI" id="CHEBI:456216"/>
        <dbReference type="EC" id="2.7.11.33"/>
    </reaction>
</comment>
<dbReference type="EC" id="2.7.11.33" evidence="5"/>